<keyword evidence="3" id="KW-1185">Reference proteome</keyword>
<evidence type="ECO:0000313" key="3">
    <source>
        <dbReference type="Proteomes" id="UP000752696"/>
    </source>
</evidence>
<dbReference type="EMBL" id="CAJDYZ010000726">
    <property type="protein sequence ID" value="CAD1468546.1"/>
    <property type="molecule type" value="Genomic_DNA"/>
</dbReference>
<reference evidence="2" key="1">
    <citation type="submission" date="2020-07" db="EMBL/GenBank/DDBJ databases">
        <authorList>
            <person name="Nazaruddin N."/>
        </authorList>
    </citation>
    <scope>NUCLEOTIDE SEQUENCE</scope>
</reference>
<feature type="compositionally biased region" description="Basic and acidic residues" evidence="1">
    <location>
        <begin position="33"/>
        <end position="56"/>
    </location>
</feature>
<feature type="non-terminal residue" evidence="2">
    <location>
        <position position="1"/>
    </location>
</feature>
<evidence type="ECO:0000313" key="2">
    <source>
        <dbReference type="EMBL" id="CAD1468546.1"/>
    </source>
</evidence>
<sequence length="56" mass="6665">MKDILKEEIGFELGTEDLNNPNLPIMDEQIEEERDRKSVTRRQKNLEKSTKEISKF</sequence>
<organism evidence="2 3">
    <name type="scientific">Heterotrigona itama</name>
    <dbReference type="NCBI Taxonomy" id="395501"/>
    <lineage>
        <taxon>Eukaryota</taxon>
        <taxon>Metazoa</taxon>
        <taxon>Ecdysozoa</taxon>
        <taxon>Arthropoda</taxon>
        <taxon>Hexapoda</taxon>
        <taxon>Insecta</taxon>
        <taxon>Pterygota</taxon>
        <taxon>Neoptera</taxon>
        <taxon>Endopterygota</taxon>
        <taxon>Hymenoptera</taxon>
        <taxon>Apocrita</taxon>
        <taxon>Aculeata</taxon>
        <taxon>Apoidea</taxon>
        <taxon>Anthophila</taxon>
        <taxon>Apidae</taxon>
        <taxon>Heterotrigona</taxon>
    </lineage>
</organism>
<dbReference type="AlphaFoldDB" id="A0A6V7GUF8"/>
<comment type="caution">
    <text evidence="2">The sequence shown here is derived from an EMBL/GenBank/DDBJ whole genome shotgun (WGS) entry which is preliminary data.</text>
</comment>
<accession>A0A6V7GUF8</accession>
<proteinExistence type="predicted"/>
<evidence type="ECO:0000256" key="1">
    <source>
        <dbReference type="SAM" id="MobiDB-lite"/>
    </source>
</evidence>
<name>A0A6V7GUF8_9HYME</name>
<feature type="region of interest" description="Disordered" evidence="1">
    <location>
        <begin position="15"/>
        <end position="56"/>
    </location>
</feature>
<feature type="non-terminal residue" evidence="2">
    <location>
        <position position="56"/>
    </location>
</feature>
<protein>
    <submittedName>
        <fullName evidence="2">Uncharacterized protein</fullName>
    </submittedName>
</protein>
<dbReference type="Proteomes" id="UP000752696">
    <property type="component" value="Unassembled WGS sequence"/>
</dbReference>
<gene>
    <name evidence="2" type="ORF">MHI_LOCUS53660</name>
</gene>